<dbReference type="CDD" id="cd00431">
    <property type="entry name" value="cysteine_hydrolases"/>
    <property type="match status" value="1"/>
</dbReference>
<evidence type="ECO:0000313" key="3">
    <source>
        <dbReference type="EMBL" id="AFK47291.1"/>
    </source>
</evidence>
<proteinExistence type="evidence at transcript level"/>
<name>I3T449_LOTJA</name>
<dbReference type="AlphaFoldDB" id="I3T449"/>
<dbReference type="Gene3D" id="3.40.50.850">
    <property type="entry name" value="Isochorismatase-like"/>
    <property type="match status" value="1"/>
</dbReference>
<organism evidence="3">
    <name type="scientific">Lotus japonicus</name>
    <name type="common">Lotus corniculatus var. japonicus</name>
    <dbReference type="NCBI Taxonomy" id="34305"/>
    <lineage>
        <taxon>Eukaryota</taxon>
        <taxon>Viridiplantae</taxon>
        <taxon>Streptophyta</taxon>
        <taxon>Embryophyta</taxon>
        <taxon>Tracheophyta</taxon>
        <taxon>Spermatophyta</taxon>
        <taxon>Magnoliopsida</taxon>
        <taxon>eudicotyledons</taxon>
        <taxon>Gunneridae</taxon>
        <taxon>Pentapetalae</taxon>
        <taxon>rosids</taxon>
        <taxon>fabids</taxon>
        <taxon>Fabales</taxon>
        <taxon>Fabaceae</taxon>
        <taxon>Papilionoideae</taxon>
        <taxon>50 kb inversion clade</taxon>
        <taxon>NPAAA clade</taxon>
        <taxon>Hologalegina</taxon>
        <taxon>robinioid clade</taxon>
        <taxon>Loteae</taxon>
        <taxon>Lotus</taxon>
    </lineage>
</organism>
<sequence>MGSLTPTLQLVKEEIPVKQQPLRLSGDIKTGLVLVDVVNGFCTVGAGNMAPTEPNEKITKMVEESVSLSKKFAEKNWPIFAFLDSHHPDIPEPPYPSHCLIGSDEGKLVPELLWLENEPNATLRRKECIDGFLGSYEKDGSNVFADWVKKNQIKQILVAGICTDVCVLDFVCSVLSARNRQFLPPLENVIVSTEACSTYDVPLHVAKTNKD</sequence>
<accession>I3T449</accession>
<dbReference type="InterPro" id="IPR000868">
    <property type="entry name" value="Isochorismatase-like_dom"/>
</dbReference>
<dbReference type="PANTHER" id="PTHR47297:SF3">
    <property type="entry name" value="NICOTINAMIDASE 1"/>
    <property type="match status" value="1"/>
</dbReference>
<dbReference type="GO" id="GO:0019365">
    <property type="term" value="P:pyridine nucleotide salvage"/>
    <property type="evidence" value="ECO:0007669"/>
    <property type="project" value="InterPro"/>
</dbReference>
<evidence type="ECO:0000256" key="1">
    <source>
        <dbReference type="ARBA" id="ARBA00006336"/>
    </source>
</evidence>
<dbReference type="InterPro" id="IPR036380">
    <property type="entry name" value="Isochorismatase-like_sf"/>
</dbReference>
<protein>
    <recommendedName>
        <fullName evidence="2">Isochorismatase-like domain-containing protein</fullName>
    </recommendedName>
</protein>
<dbReference type="SUPFAM" id="SSF52499">
    <property type="entry name" value="Isochorismatase-like hydrolases"/>
    <property type="match status" value="1"/>
</dbReference>
<dbReference type="GO" id="GO:0008936">
    <property type="term" value="F:nicotinamidase activity"/>
    <property type="evidence" value="ECO:0007669"/>
    <property type="project" value="InterPro"/>
</dbReference>
<feature type="domain" description="Isochorismatase-like" evidence="2">
    <location>
        <begin position="31"/>
        <end position="207"/>
    </location>
</feature>
<dbReference type="PANTHER" id="PTHR47297">
    <property type="match status" value="1"/>
</dbReference>
<evidence type="ECO:0000259" key="2">
    <source>
        <dbReference type="Pfam" id="PF00857"/>
    </source>
</evidence>
<reference evidence="3" key="1">
    <citation type="submission" date="2012-05" db="EMBL/GenBank/DDBJ databases">
        <authorList>
            <person name="Krishnakumar V."/>
            <person name="Cheung F."/>
            <person name="Xiao Y."/>
            <person name="Chan A."/>
            <person name="Moskal W.A."/>
            <person name="Town C.D."/>
        </authorList>
    </citation>
    <scope>NUCLEOTIDE SEQUENCE</scope>
</reference>
<dbReference type="EMBL" id="BT147497">
    <property type="protein sequence ID" value="AFK47291.1"/>
    <property type="molecule type" value="mRNA"/>
</dbReference>
<dbReference type="InterPro" id="IPR044717">
    <property type="entry name" value="NIC1"/>
</dbReference>
<comment type="similarity">
    <text evidence="1">Belongs to the isochorismatase family.</text>
</comment>
<dbReference type="Pfam" id="PF00857">
    <property type="entry name" value="Isochorismatase"/>
    <property type="match status" value="1"/>
</dbReference>